<dbReference type="EMBL" id="CADCVU010000020">
    <property type="protein sequence ID" value="CAA9482364.1"/>
    <property type="molecule type" value="Genomic_DNA"/>
</dbReference>
<dbReference type="AlphaFoldDB" id="A0A6J4RV42"/>
<accession>A0A6J4RV42</accession>
<feature type="transmembrane region" description="Helical" evidence="1">
    <location>
        <begin position="7"/>
        <end position="25"/>
    </location>
</feature>
<organism evidence="2">
    <name type="scientific">uncultured Solirubrobacterales bacterium</name>
    <dbReference type="NCBI Taxonomy" id="768556"/>
    <lineage>
        <taxon>Bacteria</taxon>
        <taxon>Bacillati</taxon>
        <taxon>Actinomycetota</taxon>
        <taxon>Thermoleophilia</taxon>
        <taxon>Solirubrobacterales</taxon>
        <taxon>environmental samples</taxon>
    </lineage>
</organism>
<gene>
    <name evidence="2" type="ORF">AVDCRST_MAG45-244</name>
</gene>
<evidence type="ECO:0000256" key="1">
    <source>
        <dbReference type="SAM" id="Phobius"/>
    </source>
</evidence>
<protein>
    <submittedName>
        <fullName evidence="2">Uncharacterized protein</fullName>
    </submittedName>
</protein>
<evidence type="ECO:0000313" key="2">
    <source>
        <dbReference type="EMBL" id="CAA9482364.1"/>
    </source>
</evidence>
<sequence>MIWTGALLCGGLVLVLIFFATIGVIDFSQAPALGVVALAMAIFFIVTMWAFSRSGDRRLGDRERRGF</sequence>
<keyword evidence="1" id="KW-1133">Transmembrane helix</keyword>
<name>A0A6J4RV42_9ACTN</name>
<feature type="transmembrane region" description="Helical" evidence="1">
    <location>
        <begin position="31"/>
        <end position="52"/>
    </location>
</feature>
<reference evidence="2" key="1">
    <citation type="submission" date="2020-02" db="EMBL/GenBank/DDBJ databases">
        <authorList>
            <person name="Meier V. D."/>
        </authorList>
    </citation>
    <scope>NUCLEOTIDE SEQUENCE</scope>
    <source>
        <strain evidence="2">AVDCRST_MAG45</strain>
    </source>
</reference>
<keyword evidence="1" id="KW-0472">Membrane</keyword>
<proteinExistence type="predicted"/>
<keyword evidence="1" id="KW-0812">Transmembrane</keyword>